<keyword evidence="2" id="KW-1185">Reference proteome</keyword>
<proteinExistence type="predicted"/>
<dbReference type="InterPro" id="IPR013783">
    <property type="entry name" value="Ig-like_fold"/>
</dbReference>
<dbReference type="RefSeq" id="WP_149071836.1">
    <property type="nucleotide sequence ID" value="NZ_VTHL01000016.1"/>
</dbReference>
<dbReference type="Proteomes" id="UP000322791">
    <property type="component" value="Unassembled WGS sequence"/>
</dbReference>
<evidence type="ECO:0000313" key="2">
    <source>
        <dbReference type="Proteomes" id="UP000322791"/>
    </source>
</evidence>
<dbReference type="Gene3D" id="2.60.40.10">
    <property type="entry name" value="Immunoglobulins"/>
    <property type="match status" value="3"/>
</dbReference>
<accession>A0A5D6UVT4</accession>
<sequence>MNRLLLPEQWRRLWAVGLVLLAALGARPAQATHLRAGDIRIIADTTANPVTGRYFFTLITYSVTNQPASTDDRETIFFGDGTTSGLDAIVRESQTPLANNISRNVYRFSHIYNAPGVYTLHYIGENRKTNIRNINGGASVNINMYLSATVIVNPALRGNRSPVLSAPPIDQAAIRQVFLHNPAGSDADGDSLAYKLRVCQWVPGGVASVRNNTPVPQDVPVYRYPNDQAASVSPGGVQVPFGGPPAPQVGQPATFTQDVVTGQIVWNSPSTAGDYNIAFVVEEWRRVAGARAVKIGEILRDMQITVAPTDNLRPILTLPRDICIIAGDSARGVVRATDPNGDPIDLTAFGGLLARTPVLQPTGYERFRATFRQKQRTAPVSGVFRWRSTCADVAEQPYQIVFRASDNPAANEVPLIDQGVWRIKVVGPPPENLKATPQALGINLTWDLYECQNASRIRIFRREGSGNFEPDTCNPGIPASAGYVEIGDVAKNTTEFRDDNNGRGLERGKTFCYRIYAEFPLPAGGKSLASAEVCAKIEGRPILLTNVTVERTGVTDGAIKVVWTKPVLASGAFFTPSGYRLYRSEGINSNPTQQVGATIRNLNDTVYVDANLNTQELAYTYRIEFFSSKVQGGTEEILEQPLPASSVRLEGAPTATSDGINLTWQYQVPWDNTVRPTRIYRRDPGAATYTLLTTVPGGATGGTYLDKGTLDKPLKKSQEYCYYVETNGEYKTPPIGPLLNKSQEKCVFLATVPCPPILTLRPTNCDSLAALPYFPNLSNTPYNNRLSWTLDENNPADCSTDIAYYRIYFSATQSQNLADFQLIDSTTVKSFVDRDLATPAGCYYVVSVDKNKRASAPSNIVCQDACLFFVLPNIFTPNGDGTNDTFRPKVASPIIRTKFTVFNRWGRKVYEGDKNPLIEWNGTDKATTEGLSTPSSRVVDGIYYYLAEVEFADFARTKKTYKGWVEIVR</sequence>
<name>A0A5D6UVT4_9BACT</name>
<organism evidence="1 2">
    <name type="scientific">Hymenobacter lutimineralis</name>
    <dbReference type="NCBI Taxonomy" id="2606448"/>
    <lineage>
        <taxon>Bacteria</taxon>
        <taxon>Pseudomonadati</taxon>
        <taxon>Bacteroidota</taxon>
        <taxon>Cytophagia</taxon>
        <taxon>Cytophagales</taxon>
        <taxon>Hymenobacteraceae</taxon>
        <taxon>Hymenobacter</taxon>
    </lineage>
</organism>
<dbReference type="EMBL" id="VTHL01000016">
    <property type="protein sequence ID" value="TYZ07653.1"/>
    <property type="molecule type" value="Genomic_DNA"/>
</dbReference>
<comment type="caution">
    <text evidence="1">The sequence shown here is derived from an EMBL/GenBank/DDBJ whole genome shotgun (WGS) entry which is preliminary data.</text>
</comment>
<dbReference type="AlphaFoldDB" id="A0A5D6UVT4"/>
<reference evidence="1 2" key="1">
    <citation type="submission" date="2019-08" db="EMBL/GenBank/DDBJ databases">
        <authorList>
            <person name="Seo M.-J."/>
        </authorList>
    </citation>
    <scope>NUCLEOTIDE SEQUENCE [LARGE SCALE GENOMIC DNA]</scope>
    <source>
        <strain evidence="1 2">KIGAM108</strain>
    </source>
</reference>
<protein>
    <submittedName>
        <fullName evidence="1">Gliding motility-associated C-terminal domain-containing protein</fullName>
    </submittedName>
</protein>
<dbReference type="Pfam" id="PF13585">
    <property type="entry name" value="CHU_C"/>
    <property type="match status" value="1"/>
</dbReference>
<gene>
    <name evidence="1" type="ORF">FY528_14945</name>
</gene>
<evidence type="ECO:0000313" key="1">
    <source>
        <dbReference type="EMBL" id="TYZ07653.1"/>
    </source>
</evidence>